<reference evidence="3 4" key="1">
    <citation type="journal article" date="2018" name="Mol. Ecol.">
        <title>The obligate alkalophilic soda-lake fungus Sodiomyces alkalinus has shifted to a protein diet.</title>
        <authorList>
            <person name="Grum-Grzhimaylo A.A."/>
            <person name="Falkoski D.L."/>
            <person name="van den Heuvel J."/>
            <person name="Valero-Jimenez C.A."/>
            <person name="Min B."/>
            <person name="Choi I.G."/>
            <person name="Lipzen A."/>
            <person name="Daum C.G."/>
            <person name="Aanen D.K."/>
            <person name="Tsang A."/>
            <person name="Henrissat B."/>
            <person name="Bilanenko E.N."/>
            <person name="de Vries R.P."/>
            <person name="van Kan J.A.L."/>
            <person name="Grigoriev I.V."/>
            <person name="Debets A.J.M."/>
        </authorList>
    </citation>
    <scope>NUCLEOTIDE SEQUENCE [LARGE SCALE GENOMIC DNA]</scope>
    <source>
        <strain evidence="3 4">F11</strain>
    </source>
</reference>
<dbReference type="GO" id="GO:0046873">
    <property type="term" value="F:metal ion transmembrane transporter activity"/>
    <property type="evidence" value="ECO:0007669"/>
    <property type="project" value="InterPro"/>
</dbReference>
<evidence type="ECO:0000256" key="2">
    <source>
        <dbReference type="SAM" id="Phobius"/>
    </source>
</evidence>
<feature type="transmembrane region" description="Helical" evidence="2">
    <location>
        <begin position="754"/>
        <end position="773"/>
    </location>
</feature>
<feature type="compositionally biased region" description="Low complexity" evidence="1">
    <location>
        <begin position="387"/>
        <end position="423"/>
    </location>
</feature>
<dbReference type="GeneID" id="39577571"/>
<evidence type="ECO:0000313" key="4">
    <source>
        <dbReference type="Proteomes" id="UP000272025"/>
    </source>
</evidence>
<keyword evidence="4" id="KW-1185">Reference proteome</keyword>
<protein>
    <recommendedName>
        <fullName evidence="5">Cora-domain-containing protein</fullName>
    </recommendedName>
</protein>
<feature type="compositionally biased region" description="Low complexity" evidence="1">
    <location>
        <begin position="812"/>
        <end position="825"/>
    </location>
</feature>
<feature type="region of interest" description="Disordered" evidence="1">
    <location>
        <begin position="75"/>
        <end position="120"/>
    </location>
</feature>
<feature type="compositionally biased region" description="Low complexity" evidence="1">
    <location>
        <begin position="197"/>
        <end position="208"/>
    </location>
</feature>
<accession>A0A3N2PY90</accession>
<dbReference type="Proteomes" id="UP000272025">
    <property type="component" value="Unassembled WGS sequence"/>
</dbReference>
<dbReference type="STRING" id="1314773.A0A3N2PY90"/>
<feature type="transmembrane region" description="Helical" evidence="2">
    <location>
        <begin position="717"/>
        <end position="734"/>
    </location>
</feature>
<dbReference type="GO" id="GO:0016020">
    <property type="term" value="C:membrane"/>
    <property type="evidence" value="ECO:0007669"/>
    <property type="project" value="InterPro"/>
</dbReference>
<evidence type="ECO:0000313" key="3">
    <source>
        <dbReference type="EMBL" id="ROT39509.1"/>
    </source>
</evidence>
<dbReference type="InterPro" id="IPR050829">
    <property type="entry name" value="CorA_MIT"/>
</dbReference>
<dbReference type="OrthoDB" id="2423701at2759"/>
<dbReference type="PANTHER" id="PTHR47685:SF1">
    <property type="entry name" value="MAGNESIUM TRANSPORT PROTEIN CORA"/>
    <property type="match status" value="1"/>
</dbReference>
<organism evidence="3 4">
    <name type="scientific">Sodiomyces alkalinus (strain CBS 110278 / VKM F-3762 / F11)</name>
    <name type="common">Alkaliphilic filamentous fungus</name>
    <dbReference type="NCBI Taxonomy" id="1314773"/>
    <lineage>
        <taxon>Eukaryota</taxon>
        <taxon>Fungi</taxon>
        <taxon>Dikarya</taxon>
        <taxon>Ascomycota</taxon>
        <taxon>Pezizomycotina</taxon>
        <taxon>Sordariomycetes</taxon>
        <taxon>Hypocreomycetidae</taxon>
        <taxon>Glomerellales</taxon>
        <taxon>Plectosphaerellaceae</taxon>
        <taxon>Sodiomyces</taxon>
    </lineage>
</organism>
<keyword evidence="2" id="KW-1133">Transmembrane helix</keyword>
<evidence type="ECO:0000256" key="1">
    <source>
        <dbReference type="SAM" id="MobiDB-lite"/>
    </source>
</evidence>
<feature type="compositionally biased region" description="Basic and acidic residues" evidence="1">
    <location>
        <begin position="346"/>
        <end position="361"/>
    </location>
</feature>
<feature type="compositionally biased region" description="Basic and acidic residues" evidence="1">
    <location>
        <begin position="438"/>
        <end position="448"/>
    </location>
</feature>
<dbReference type="InterPro" id="IPR002523">
    <property type="entry name" value="MgTranspt_CorA/ZnTranspt_ZntB"/>
</dbReference>
<dbReference type="EMBL" id="ML119053">
    <property type="protein sequence ID" value="ROT39509.1"/>
    <property type="molecule type" value="Genomic_DNA"/>
</dbReference>
<sequence length="880" mass="98962">MQLFVSPQVIPRQGVAANFRPRKARGPSLPSDGPEIDVCKHFRGVFWCPTSESTFDDMSVWDILYELEAEAKLCPAPPGPESLTTPPASPVLGSPATGRSGDGPATIQHHQQGHDLPVSLSGHEKNRVKRWIHLPANNIAWVLDLVQKLHAMDGRTEEECARVLRFVRDTFLEMRFSAPYRKPHFRRERTATGPLTSASPSAGGASSFSASLRPDEMFSLVIPVVDVDMDDKTKERLRHAGEGIFNGQGQTPQQFQVPRRELMRESTAERRRSLSVMPTNLQHYLFPHLKHLDAMTGLRKIFTKSELHTPRTLDQSYHESLSREEVRWRNESQVLYRYLKRLECEAEEEKRRKQEKKEEQKKKKKKKKKKEEEEEEEEGRKKDKGADGNAEGGSSAAASAAAGGGQQSLSVSTSSASASRPSGDPFKNREFLSAQSSDKQKRSDSTKEQLMRMLARQDVASSIRARQAETAARERRNLPLEQERRKQVLVVSQLWLWRIDENNIISCYPERWDDKNAQTLLNEFKHRIVGLRGLKNPSADMIRVVEQILEAAVSFSEEEFHFQFAGGPRSYSNAFASSIAWVSNEAMKRYAAFRASLRGMRTSKSLLSGDLRVEIGLLQEIEDVREEINMVQRVLREQERVVGEFHAAMDPGCVLLEQAGGAGGGPGAVFSHPTLDFFTRLEMDATRVRDSITTLLDLRQREANIEEALSANEQSKILFIFTGATVVFAPLSWITGVFEVDIEGLPNPLRPVHVALGSLGSLLGTILIIYIALKIYEFLLQNEASADRYTIQDMFLLLLGRWSARDLDGGPQQQQQQTQQTQQQTARSSALRSEDLLPTAAREGGVGVAARLRPLRQRLVWLGRDRRRRLDEETAGVGVS</sequence>
<dbReference type="Pfam" id="PF01544">
    <property type="entry name" value="CorA"/>
    <property type="match status" value="1"/>
</dbReference>
<gene>
    <name evidence="3" type="ORF">SODALDRAFT_308881</name>
</gene>
<evidence type="ECO:0008006" key="5">
    <source>
        <dbReference type="Google" id="ProtNLM"/>
    </source>
</evidence>
<proteinExistence type="predicted"/>
<feature type="region of interest" description="Disordered" evidence="1">
    <location>
        <begin position="346"/>
        <end position="448"/>
    </location>
</feature>
<keyword evidence="2" id="KW-0472">Membrane</keyword>
<name>A0A3N2PY90_SODAK</name>
<dbReference type="AlphaFoldDB" id="A0A3N2PY90"/>
<dbReference type="RefSeq" id="XP_028467315.1">
    <property type="nucleotide sequence ID" value="XM_028609093.1"/>
</dbReference>
<dbReference type="PANTHER" id="PTHR47685">
    <property type="entry name" value="MAGNESIUM TRANSPORT PROTEIN CORA"/>
    <property type="match status" value="1"/>
</dbReference>
<feature type="region of interest" description="Disordered" evidence="1">
    <location>
        <begin position="808"/>
        <end position="834"/>
    </location>
</feature>
<keyword evidence="2" id="KW-0812">Transmembrane</keyword>
<dbReference type="Gene3D" id="1.20.58.340">
    <property type="entry name" value="Magnesium transport protein CorA, transmembrane region"/>
    <property type="match status" value="1"/>
</dbReference>
<feature type="region of interest" description="Disordered" evidence="1">
    <location>
        <begin position="187"/>
        <end position="208"/>
    </location>
</feature>